<dbReference type="RefSeq" id="WP_073074470.1">
    <property type="nucleotide sequence ID" value="NZ_MPPI01000037.1"/>
</dbReference>
<dbReference type="AlphaFoldDB" id="A0A2T1D895"/>
<sequence>MHLKITESRSPFIPVLLIAPFFLWGTAMVAMKGVIPHTTPFFMAGVRLVPAGVLVVVAGALMGRPQPKGWAAWLWIALFGLIDGTLFQGFLAQGLMRTGAGLGSVMIDSQPLAVALLALWLFGETIGLWGWLGLGIGVLGISLLGLPEAWIGSAGDWLMTAIAHGQWTISSDRSISDLFLSLFDNGQWLMLLAALSMAVGTVMVRYVCRHADPVTATGWHMILGGLPLFALSNQLESAQWVDLTTANWMALAYSTIFGSAIAYGLFFYFASSGSLTSLSSLTFLTPVFALLFGNLFLSEVLSQVQWFGVCLTLVSIYLINQREVLSQRFKRLTFYGVSPDQEDEIQNRSVILQSPLEISEITIGSLPIVESESE</sequence>
<evidence type="ECO:0000256" key="4">
    <source>
        <dbReference type="ARBA" id="ARBA00022989"/>
    </source>
</evidence>
<keyword evidence="3 6" id="KW-0812">Transmembrane</keyword>
<keyword evidence="5 6" id="KW-0472">Membrane</keyword>
<dbReference type="EMBL" id="PVWG01000038">
    <property type="protein sequence ID" value="PSB16718.1"/>
    <property type="molecule type" value="Genomic_DNA"/>
</dbReference>
<name>A0A2T1D895_9CYAN</name>
<comment type="caution">
    <text evidence="8">The sequence shown here is derived from an EMBL/GenBank/DDBJ whole genome shotgun (WGS) entry which is preliminary data.</text>
</comment>
<comment type="subcellular location">
    <subcellularLocation>
        <location evidence="1">Membrane</location>
        <topology evidence="1">Multi-pass membrane protein</topology>
    </subcellularLocation>
</comment>
<dbReference type="OrthoDB" id="505850at2"/>
<feature type="transmembrane region" description="Helical" evidence="6">
    <location>
        <begin position="303"/>
        <end position="320"/>
    </location>
</feature>
<evidence type="ECO:0000313" key="9">
    <source>
        <dbReference type="Proteomes" id="UP000238634"/>
    </source>
</evidence>
<evidence type="ECO:0000256" key="2">
    <source>
        <dbReference type="ARBA" id="ARBA00007362"/>
    </source>
</evidence>
<evidence type="ECO:0000259" key="7">
    <source>
        <dbReference type="Pfam" id="PF00892"/>
    </source>
</evidence>
<feature type="transmembrane region" description="Helical" evidence="6">
    <location>
        <begin position="102"/>
        <end position="122"/>
    </location>
</feature>
<dbReference type="InterPro" id="IPR037185">
    <property type="entry name" value="EmrE-like"/>
</dbReference>
<evidence type="ECO:0000256" key="3">
    <source>
        <dbReference type="ARBA" id="ARBA00022692"/>
    </source>
</evidence>
<feature type="transmembrane region" description="Helical" evidence="6">
    <location>
        <begin position="70"/>
        <end position="90"/>
    </location>
</feature>
<feature type="domain" description="EamA" evidence="7">
    <location>
        <begin position="15"/>
        <end position="144"/>
    </location>
</feature>
<dbReference type="GO" id="GO:0016020">
    <property type="term" value="C:membrane"/>
    <property type="evidence" value="ECO:0007669"/>
    <property type="project" value="UniProtKB-SubCell"/>
</dbReference>
<evidence type="ECO:0000256" key="5">
    <source>
        <dbReference type="ARBA" id="ARBA00023136"/>
    </source>
</evidence>
<organism evidence="8 9">
    <name type="scientific">Phormidesmis priestleyi ULC007</name>
    <dbReference type="NCBI Taxonomy" id="1920490"/>
    <lineage>
        <taxon>Bacteria</taxon>
        <taxon>Bacillati</taxon>
        <taxon>Cyanobacteriota</taxon>
        <taxon>Cyanophyceae</taxon>
        <taxon>Leptolyngbyales</taxon>
        <taxon>Leptolyngbyaceae</taxon>
        <taxon>Phormidesmis</taxon>
    </lineage>
</organism>
<gene>
    <name evidence="8" type="ORF">C7B65_20980</name>
</gene>
<protein>
    <submittedName>
        <fullName evidence="8">EamA family transporter</fullName>
    </submittedName>
</protein>
<evidence type="ECO:0000256" key="1">
    <source>
        <dbReference type="ARBA" id="ARBA00004141"/>
    </source>
</evidence>
<dbReference type="SUPFAM" id="SSF103481">
    <property type="entry name" value="Multidrug resistance efflux transporter EmrE"/>
    <property type="match status" value="2"/>
</dbReference>
<feature type="transmembrane region" description="Helical" evidence="6">
    <location>
        <begin position="41"/>
        <end position="63"/>
    </location>
</feature>
<feature type="domain" description="EamA" evidence="7">
    <location>
        <begin position="186"/>
        <end position="320"/>
    </location>
</feature>
<dbReference type="InterPro" id="IPR050638">
    <property type="entry name" value="AA-Vitamin_Transporters"/>
</dbReference>
<evidence type="ECO:0000256" key="6">
    <source>
        <dbReference type="SAM" id="Phobius"/>
    </source>
</evidence>
<evidence type="ECO:0000313" key="8">
    <source>
        <dbReference type="EMBL" id="PSB16718.1"/>
    </source>
</evidence>
<feature type="transmembrane region" description="Helical" evidence="6">
    <location>
        <begin position="12"/>
        <end position="35"/>
    </location>
</feature>
<reference evidence="8 9" key="1">
    <citation type="submission" date="2018-02" db="EMBL/GenBank/DDBJ databases">
        <authorList>
            <person name="Cohen D.B."/>
            <person name="Kent A.D."/>
        </authorList>
    </citation>
    <scope>NUCLEOTIDE SEQUENCE [LARGE SCALE GENOMIC DNA]</scope>
    <source>
        <strain evidence="8 9">ULC007</strain>
    </source>
</reference>
<feature type="transmembrane region" description="Helical" evidence="6">
    <location>
        <begin position="129"/>
        <end position="151"/>
    </location>
</feature>
<dbReference type="PANTHER" id="PTHR32322">
    <property type="entry name" value="INNER MEMBRANE TRANSPORTER"/>
    <property type="match status" value="1"/>
</dbReference>
<feature type="transmembrane region" description="Helical" evidence="6">
    <location>
        <begin position="214"/>
        <end position="231"/>
    </location>
</feature>
<dbReference type="Proteomes" id="UP000238634">
    <property type="component" value="Unassembled WGS sequence"/>
</dbReference>
<keyword evidence="4 6" id="KW-1133">Transmembrane helix</keyword>
<dbReference type="STRING" id="1920490.GCA_001895925_00060"/>
<feature type="transmembrane region" description="Helical" evidence="6">
    <location>
        <begin position="251"/>
        <end position="271"/>
    </location>
</feature>
<keyword evidence="9" id="KW-1185">Reference proteome</keyword>
<proteinExistence type="inferred from homology"/>
<accession>A0A2T1D895</accession>
<reference evidence="8 9" key="2">
    <citation type="submission" date="2018-03" db="EMBL/GenBank/DDBJ databases">
        <title>The ancient ancestry and fast evolution of plastids.</title>
        <authorList>
            <person name="Moore K.R."/>
            <person name="Magnabosco C."/>
            <person name="Momper L."/>
            <person name="Gold D.A."/>
            <person name="Bosak T."/>
            <person name="Fournier G.P."/>
        </authorList>
    </citation>
    <scope>NUCLEOTIDE SEQUENCE [LARGE SCALE GENOMIC DNA]</scope>
    <source>
        <strain evidence="8 9">ULC007</strain>
    </source>
</reference>
<feature type="transmembrane region" description="Helical" evidence="6">
    <location>
        <begin position="188"/>
        <end position="207"/>
    </location>
</feature>
<comment type="similarity">
    <text evidence="2">Belongs to the EamA transporter family.</text>
</comment>
<dbReference type="PANTHER" id="PTHR32322:SF2">
    <property type="entry name" value="EAMA DOMAIN-CONTAINING PROTEIN"/>
    <property type="match status" value="1"/>
</dbReference>
<dbReference type="InterPro" id="IPR000620">
    <property type="entry name" value="EamA_dom"/>
</dbReference>
<feature type="transmembrane region" description="Helical" evidence="6">
    <location>
        <begin position="278"/>
        <end position="297"/>
    </location>
</feature>
<dbReference type="Pfam" id="PF00892">
    <property type="entry name" value="EamA"/>
    <property type="match status" value="2"/>
</dbReference>